<reference evidence="2" key="1">
    <citation type="submission" date="2019-02" db="EMBL/GenBank/DDBJ databases">
        <authorList>
            <person name="Gruber-Vodicka R. H."/>
            <person name="Seah K. B. B."/>
        </authorList>
    </citation>
    <scope>NUCLEOTIDE SEQUENCE</scope>
    <source>
        <strain evidence="2">BECK_S313</strain>
    </source>
</reference>
<evidence type="ECO:0000313" key="2">
    <source>
        <dbReference type="EMBL" id="VFK17943.1"/>
    </source>
</evidence>
<gene>
    <name evidence="2" type="ORF">BECKLPF1236B_GA0070989_11294</name>
</gene>
<keyword evidence="1" id="KW-0812">Transmembrane</keyword>
<dbReference type="AlphaFoldDB" id="A0A450WLL8"/>
<keyword evidence="1" id="KW-1133">Transmembrane helix</keyword>
<protein>
    <submittedName>
        <fullName evidence="2">Uncharacterized protein</fullName>
    </submittedName>
</protein>
<name>A0A450WLL8_9GAMM</name>
<accession>A0A450WLL8</accession>
<evidence type="ECO:0000256" key="1">
    <source>
        <dbReference type="SAM" id="Phobius"/>
    </source>
</evidence>
<keyword evidence="1" id="KW-0472">Membrane</keyword>
<organism evidence="2">
    <name type="scientific">Candidatus Kentrum sp. LPFa</name>
    <dbReference type="NCBI Taxonomy" id="2126335"/>
    <lineage>
        <taxon>Bacteria</taxon>
        <taxon>Pseudomonadati</taxon>
        <taxon>Pseudomonadota</taxon>
        <taxon>Gammaproteobacteria</taxon>
        <taxon>Candidatus Kentrum</taxon>
    </lineage>
</organism>
<sequence>MKYINSIILSITVALVGVFIYLEYTKPKFNVKPAVESGNPQIEPEVVDLRSKLEEIKNHNKKVKRDDPAEERKRELPVNDFITSIYESGSILDSIDSIYERMKAEIDPNALHELSMIFFDVLYKSDPTEEEYNNIIEKTMDLIDDPKTRPYAIRHISQVLDDAQMEAVFNYYSPIMTEEEKGVLANQYVNFRTINGKEPFNNKSITDIYKKKAKNR</sequence>
<feature type="transmembrane region" description="Helical" evidence="1">
    <location>
        <begin position="6"/>
        <end position="24"/>
    </location>
</feature>
<dbReference type="EMBL" id="CAADFK010000129">
    <property type="protein sequence ID" value="VFK17943.1"/>
    <property type="molecule type" value="Genomic_DNA"/>
</dbReference>
<proteinExistence type="predicted"/>